<protein>
    <submittedName>
        <fullName evidence="2">Uncharacterized protein</fullName>
    </submittedName>
</protein>
<gene>
    <name evidence="2" type="ORF">H7H73_00985</name>
</gene>
<sequence length="398" mass="41648">MGSESLNMANFRISHDDQLRVEHSVIAPGGTGPRESLPRVRMFRSADLLDVVVSFVGISIDDSGGGRVLHRSDGSEHGYLCAHFGGQHLHEETFFERTEGIAVPNKPPGSTVGAGSTNSPADDPDYSPDDSAMIEPPTPPPVRSRIAARSRVVFTVTDQRIPFTTAGLLAAMRTLPLNVVPHAVDRAGGLIVIDTDALLEPIGGALGIDSLPRISATLQTAGRTLAAAAAVQVRFGDAAAAQVLTAASAAVGSFELSRAAVEAIGARRAVPTVIVDLRPPAPRAPSATETAIEIPFRLQLSPHGDSGFSHATSPAVSSTGRVELWHTRLGIRTPHGVDEGPRATGPYARCGPETSTNSPRSRSARTRRPETRRAPSSRRPASSRTGRPGGARSPAATG</sequence>
<evidence type="ECO:0000256" key="1">
    <source>
        <dbReference type="SAM" id="MobiDB-lite"/>
    </source>
</evidence>
<organism evidence="2 3">
    <name type="scientific">Mycolicibacterium rufum</name>
    <dbReference type="NCBI Taxonomy" id="318424"/>
    <lineage>
        <taxon>Bacteria</taxon>
        <taxon>Bacillati</taxon>
        <taxon>Actinomycetota</taxon>
        <taxon>Actinomycetes</taxon>
        <taxon>Mycobacteriales</taxon>
        <taxon>Mycobacteriaceae</taxon>
        <taxon>Mycolicibacterium</taxon>
    </lineage>
</organism>
<dbReference type="EMBL" id="JACKRN010000043">
    <property type="protein sequence ID" value="MCV7069304.1"/>
    <property type="molecule type" value="Genomic_DNA"/>
</dbReference>
<feature type="compositionally biased region" description="Low complexity" evidence="1">
    <location>
        <begin position="377"/>
        <end position="386"/>
    </location>
</feature>
<proteinExistence type="predicted"/>
<reference evidence="2" key="2">
    <citation type="journal article" date="2022" name="BMC Genomics">
        <title>Comparative genome analysis of mycobacteria focusing on tRNA and non-coding RNA.</title>
        <authorList>
            <person name="Behra P.R.K."/>
            <person name="Pettersson B.M.F."/>
            <person name="Ramesh M."/>
            <person name="Das S."/>
            <person name="Dasgupta S."/>
            <person name="Kirsebom L.A."/>
        </authorList>
    </citation>
    <scope>NUCLEOTIDE SEQUENCE</scope>
    <source>
        <strain evidence="2">DSM 45406</strain>
    </source>
</reference>
<evidence type="ECO:0000313" key="2">
    <source>
        <dbReference type="EMBL" id="MCV7069304.1"/>
    </source>
</evidence>
<dbReference type="AlphaFoldDB" id="A0A9X2Y9G0"/>
<accession>A0A9X2Y9G0</accession>
<comment type="caution">
    <text evidence="2">The sequence shown here is derived from an EMBL/GenBank/DDBJ whole genome shotgun (WGS) entry which is preliminary data.</text>
</comment>
<feature type="region of interest" description="Disordered" evidence="1">
    <location>
        <begin position="332"/>
        <end position="398"/>
    </location>
</feature>
<dbReference type="Proteomes" id="UP001140272">
    <property type="component" value="Unassembled WGS sequence"/>
</dbReference>
<name>A0A9X2Y9G0_9MYCO</name>
<reference evidence="2" key="1">
    <citation type="submission" date="2020-07" db="EMBL/GenBank/DDBJ databases">
        <authorList>
            <person name="Pettersson B.M.F."/>
            <person name="Behra P.R.K."/>
            <person name="Ramesh M."/>
            <person name="Das S."/>
            <person name="Dasgupta S."/>
            <person name="Kirsebom L.A."/>
        </authorList>
    </citation>
    <scope>NUCLEOTIDE SEQUENCE</scope>
    <source>
        <strain evidence="2">DSM 45406</strain>
    </source>
</reference>
<feature type="region of interest" description="Disordered" evidence="1">
    <location>
        <begin position="101"/>
        <end position="142"/>
    </location>
</feature>
<evidence type="ECO:0000313" key="3">
    <source>
        <dbReference type="Proteomes" id="UP001140272"/>
    </source>
</evidence>